<keyword evidence="3" id="KW-0560">Oxidoreductase</keyword>
<dbReference type="SUPFAM" id="SSF48179">
    <property type="entry name" value="6-phosphogluconate dehydrogenase C-terminal domain-like"/>
    <property type="match status" value="1"/>
</dbReference>
<evidence type="ECO:0000256" key="4">
    <source>
        <dbReference type="PIRSR" id="PIRSR000105-1"/>
    </source>
</evidence>
<dbReference type="STRING" id="525909.Afer_0222"/>
<dbReference type="GO" id="GO:0070403">
    <property type="term" value="F:NAD+ binding"/>
    <property type="evidence" value="ECO:0007669"/>
    <property type="project" value="InterPro"/>
</dbReference>
<dbReference type="GO" id="GO:0006635">
    <property type="term" value="P:fatty acid beta-oxidation"/>
    <property type="evidence" value="ECO:0007669"/>
    <property type="project" value="TreeGrafter"/>
</dbReference>
<dbReference type="FunFam" id="3.40.50.720:FF:000009">
    <property type="entry name" value="Fatty oxidation complex, alpha subunit"/>
    <property type="match status" value="1"/>
</dbReference>
<evidence type="ECO:0000256" key="2">
    <source>
        <dbReference type="ARBA" id="ARBA00009463"/>
    </source>
</evidence>
<dbReference type="AlphaFoldDB" id="C7M293"/>
<dbReference type="Proteomes" id="UP000000771">
    <property type="component" value="Chromosome"/>
</dbReference>
<name>C7M293_ACIFD</name>
<comment type="similarity">
    <text evidence="2">Belongs to the 3-hydroxyacyl-CoA dehydrogenase family.</text>
</comment>
<protein>
    <submittedName>
        <fullName evidence="7">3-hydroxyacyl-CoA dehydrogenase NAD-binding</fullName>
    </submittedName>
</protein>
<dbReference type="HOGENOM" id="CLU_009834_2_0_11"/>
<dbReference type="InterPro" id="IPR006176">
    <property type="entry name" value="3-OHacyl-CoA_DH_NAD-bd"/>
</dbReference>
<gene>
    <name evidence="7" type="ordered locus">Afer_0222</name>
</gene>
<dbReference type="Pfam" id="PF02737">
    <property type="entry name" value="3HCDH_N"/>
    <property type="match status" value="1"/>
</dbReference>
<sequence length="289" mass="30603">MPDPVRRLGVVGTGTMATGIIEVAARKAIDVVVWARSDQSASAVRERLQARLAREVARGVIAEQAAHEVGERVSITRAVDDLGGCEVIVESIVEALEPKRVLFAQLGSVTGPETVLASNTSTLGIGQLAQVTEHPERVCGLHFFNPVTRMELVEVVRGLETSPATIARATAFAVQLAKTPIEVEDEAGFVVNALLFPSINAAVRLVERGVASAEDVDRAMVLGANHPLGPLALADLVGLDVTVAILDRLWAATGDPALVPAPTLRRLVAAGRLGRKSGWGFYRYDGGDR</sequence>
<dbReference type="PANTHER" id="PTHR48075:SF5">
    <property type="entry name" value="3-HYDROXYBUTYRYL-COA DEHYDROGENASE"/>
    <property type="match status" value="1"/>
</dbReference>
<dbReference type="InterPro" id="IPR022694">
    <property type="entry name" value="3-OHacyl-CoA_DH"/>
</dbReference>
<evidence type="ECO:0000313" key="8">
    <source>
        <dbReference type="Proteomes" id="UP000000771"/>
    </source>
</evidence>
<dbReference type="PANTHER" id="PTHR48075">
    <property type="entry name" value="3-HYDROXYACYL-COA DEHYDROGENASE FAMILY PROTEIN"/>
    <property type="match status" value="1"/>
</dbReference>
<organism evidence="7 8">
    <name type="scientific">Acidimicrobium ferrooxidans (strain DSM 10331 / JCM 15462 / NBRC 103882 / ICP)</name>
    <dbReference type="NCBI Taxonomy" id="525909"/>
    <lineage>
        <taxon>Bacteria</taxon>
        <taxon>Bacillati</taxon>
        <taxon>Actinomycetota</taxon>
        <taxon>Acidimicrobiia</taxon>
        <taxon>Acidimicrobiales</taxon>
        <taxon>Acidimicrobiaceae</taxon>
        <taxon>Acidimicrobium</taxon>
    </lineage>
</organism>
<dbReference type="PIRSF" id="PIRSF000105">
    <property type="entry name" value="HCDH"/>
    <property type="match status" value="1"/>
</dbReference>
<evidence type="ECO:0000256" key="3">
    <source>
        <dbReference type="ARBA" id="ARBA00023002"/>
    </source>
</evidence>
<dbReference type="Pfam" id="PF00725">
    <property type="entry name" value="3HCDH"/>
    <property type="match status" value="1"/>
</dbReference>
<dbReference type="Gene3D" id="3.40.50.720">
    <property type="entry name" value="NAD(P)-binding Rossmann-like Domain"/>
    <property type="match status" value="1"/>
</dbReference>
<dbReference type="eggNOG" id="COG1250">
    <property type="taxonomic scope" value="Bacteria"/>
</dbReference>
<dbReference type="SUPFAM" id="SSF51735">
    <property type="entry name" value="NAD(P)-binding Rossmann-fold domains"/>
    <property type="match status" value="1"/>
</dbReference>
<evidence type="ECO:0000259" key="5">
    <source>
        <dbReference type="Pfam" id="PF00725"/>
    </source>
</evidence>
<evidence type="ECO:0000313" key="7">
    <source>
        <dbReference type="EMBL" id="ACU53191.1"/>
    </source>
</evidence>
<proteinExistence type="inferred from homology"/>
<feature type="site" description="Important for catalytic activity" evidence="4">
    <location>
        <position position="142"/>
    </location>
</feature>
<dbReference type="InterPro" id="IPR013328">
    <property type="entry name" value="6PGD_dom2"/>
</dbReference>
<dbReference type="KEGG" id="afo:Afer_0222"/>
<comment type="pathway">
    <text evidence="1">Lipid metabolism; butanoate metabolism.</text>
</comment>
<evidence type="ECO:0000259" key="6">
    <source>
        <dbReference type="Pfam" id="PF02737"/>
    </source>
</evidence>
<dbReference type="InterPro" id="IPR008927">
    <property type="entry name" value="6-PGluconate_DH-like_C_sf"/>
</dbReference>
<dbReference type="InterPro" id="IPR006108">
    <property type="entry name" value="3HC_DH_C"/>
</dbReference>
<dbReference type="GO" id="GO:0008691">
    <property type="term" value="F:3-hydroxybutyryl-CoA dehydrogenase activity"/>
    <property type="evidence" value="ECO:0007669"/>
    <property type="project" value="TreeGrafter"/>
</dbReference>
<evidence type="ECO:0000256" key="1">
    <source>
        <dbReference type="ARBA" id="ARBA00005086"/>
    </source>
</evidence>
<reference evidence="7 8" key="1">
    <citation type="journal article" date="2009" name="Stand. Genomic Sci.">
        <title>Complete genome sequence of Acidimicrobium ferrooxidans type strain (ICP).</title>
        <authorList>
            <person name="Clum A."/>
            <person name="Nolan M."/>
            <person name="Lang E."/>
            <person name="Glavina Del Rio T."/>
            <person name="Tice H."/>
            <person name="Copeland A."/>
            <person name="Cheng J.F."/>
            <person name="Lucas S."/>
            <person name="Chen F."/>
            <person name="Bruce D."/>
            <person name="Goodwin L."/>
            <person name="Pitluck S."/>
            <person name="Ivanova N."/>
            <person name="Mavrommatis K."/>
            <person name="Mikhailova N."/>
            <person name="Pati A."/>
            <person name="Chen A."/>
            <person name="Palaniappan K."/>
            <person name="Goker M."/>
            <person name="Spring S."/>
            <person name="Land M."/>
            <person name="Hauser L."/>
            <person name="Chang Y.J."/>
            <person name="Jeffries C.C."/>
            <person name="Chain P."/>
            <person name="Bristow J."/>
            <person name="Eisen J.A."/>
            <person name="Markowitz V."/>
            <person name="Hugenholtz P."/>
            <person name="Kyrpides N.C."/>
            <person name="Klenk H.P."/>
            <person name="Lapidus A."/>
        </authorList>
    </citation>
    <scope>NUCLEOTIDE SEQUENCE [LARGE SCALE GENOMIC DNA]</scope>
    <source>
        <strain evidence="8">DSM 10331 / JCM 15462 / NBRC 103882 / ICP</strain>
    </source>
</reference>
<feature type="domain" description="3-hydroxyacyl-CoA dehydrogenase NAD binding" evidence="6">
    <location>
        <begin position="8"/>
        <end position="185"/>
    </location>
</feature>
<dbReference type="Gene3D" id="1.10.1040.10">
    <property type="entry name" value="N-(1-d-carboxylethyl)-l-norvaline Dehydrogenase, domain 2"/>
    <property type="match status" value="1"/>
</dbReference>
<dbReference type="InterPro" id="IPR036291">
    <property type="entry name" value="NAD(P)-bd_dom_sf"/>
</dbReference>
<keyword evidence="8" id="KW-1185">Reference proteome</keyword>
<dbReference type="EMBL" id="CP001631">
    <property type="protein sequence ID" value="ACU53191.1"/>
    <property type="molecule type" value="Genomic_DNA"/>
</dbReference>
<accession>C7M293</accession>
<feature type="domain" description="3-hydroxyacyl-CoA dehydrogenase C-terminal" evidence="5">
    <location>
        <begin position="188"/>
        <end position="284"/>
    </location>
</feature>